<evidence type="ECO:0000313" key="11">
    <source>
        <dbReference type="Proteomes" id="UP000325577"/>
    </source>
</evidence>
<dbReference type="EMBL" id="CM018047">
    <property type="protein sequence ID" value="KAA8524042.1"/>
    <property type="molecule type" value="Genomic_DNA"/>
</dbReference>
<dbReference type="GO" id="GO:0051119">
    <property type="term" value="F:sugar transmembrane transporter activity"/>
    <property type="evidence" value="ECO:0007669"/>
    <property type="project" value="InterPro"/>
</dbReference>
<keyword evidence="5 9" id="KW-0812">Transmembrane</keyword>
<evidence type="ECO:0000256" key="7">
    <source>
        <dbReference type="ARBA" id="ARBA00022989"/>
    </source>
</evidence>
<proteinExistence type="inferred from homology"/>
<evidence type="ECO:0000256" key="9">
    <source>
        <dbReference type="SAM" id="Phobius"/>
    </source>
</evidence>
<dbReference type="Gene3D" id="1.20.1280.290">
    <property type="match status" value="2"/>
</dbReference>
<keyword evidence="7 9" id="KW-1133">Transmembrane helix</keyword>
<feature type="transmembrane region" description="Helical" evidence="9">
    <location>
        <begin position="45"/>
        <end position="64"/>
    </location>
</feature>
<evidence type="ECO:0000256" key="2">
    <source>
        <dbReference type="ARBA" id="ARBA00007809"/>
    </source>
</evidence>
<feature type="transmembrane region" description="Helical" evidence="9">
    <location>
        <begin position="213"/>
        <end position="235"/>
    </location>
</feature>
<accession>A0A5J5A2N6</accession>
<comment type="similarity">
    <text evidence="2">Belongs to the SWEET sugar transporter family.</text>
</comment>
<gene>
    <name evidence="10" type="ORF">F0562_010527</name>
</gene>
<evidence type="ECO:0000313" key="10">
    <source>
        <dbReference type="EMBL" id="KAA8524042.1"/>
    </source>
</evidence>
<dbReference type="PANTHER" id="PTHR10791">
    <property type="entry name" value="RAG1-ACTIVATING PROTEIN 1"/>
    <property type="match status" value="1"/>
</dbReference>
<dbReference type="AlphaFoldDB" id="A0A5J5A2N6"/>
<dbReference type="PANTHER" id="PTHR10791:SF111">
    <property type="entry name" value="BIDIRECTIONAL SUGAR TRANSPORTER SWEET2"/>
    <property type="match status" value="1"/>
</dbReference>
<feature type="transmembrane region" description="Helical" evidence="9">
    <location>
        <begin position="166"/>
        <end position="188"/>
    </location>
</feature>
<reference evidence="10 11" key="1">
    <citation type="submission" date="2019-09" db="EMBL/GenBank/DDBJ databases">
        <title>A chromosome-level genome assembly of the Chinese tupelo Nyssa sinensis.</title>
        <authorList>
            <person name="Yang X."/>
            <person name="Kang M."/>
            <person name="Yang Y."/>
            <person name="Xiong H."/>
            <person name="Wang M."/>
            <person name="Zhang Z."/>
            <person name="Wang Z."/>
            <person name="Wu H."/>
            <person name="Ma T."/>
            <person name="Liu J."/>
            <person name="Xi Z."/>
        </authorList>
    </citation>
    <scope>NUCLEOTIDE SEQUENCE [LARGE SCALE GENOMIC DNA]</scope>
    <source>
        <strain evidence="10">J267</strain>
        <tissue evidence="10">Leaf</tissue>
    </source>
</reference>
<feature type="transmembrane region" description="Helical" evidence="9">
    <location>
        <begin position="138"/>
        <end position="159"/>
    </location>
</feature>
<evidence type="ECO:0000256" key="6">
    <source>
        <dbReference type="ARBA" id="ARBA00022737"/>
    </source>
</evidence>
<dbReference type="InterPro" id="IPR004316">
    <property type="entry name" value="SWEET_rpt"/>
</dbReference>
<dbReference type="Proteomes" id="UP000325577">
    <property type="component" value="Linkage Group LG4"/>
</dbReference>
<protein>
    <recommendedName>
        <fullName evidence="12">Bidirectional sugar transporter SWEET</fullName>
    </recommendedName>
</protein>
<feature type="transmembrane region" description="Helical" evidence="9">
    <location>
        <begin position="107"/>
        <end position="126"/>
    </location>
</feature>
<keyword evidence="8 9" id="KW-0472">Membrane</keyword>
<dbReference type="FunFam" id="1.20.1280.290:FF:000002">
    <property type="entry name" value="Bidirectional sugar transporter SWEET"/>
    <property type="match status" value="1"/>
</dbReference>
<organism evidence="10 11">
    <name type="scientific">Nyssa sinensis</name>
    <dbReference type="NCBI Taxonomy" id="561372"/>
    <lineage>
        <taxon>Eukaryota</taxon>
        <taxon>Viridiplantae</taxon>
        <taxon>Streptophyta</taxon>
        <taxon>Embryophyta</taxon>
        <taxon>Tracheophyta</taxon>
        <taxon>Spermatophyta</taxon>
        <taxon>Magnoliopsida</taxon>
        <taxon>eudicotyledons</taxon>
        <taxon>Gunneridae</taxon>
        <taxon>Pentapetalae</taxon>
        <taxon>asterids</taxon>
        <taxon>Cornales</taxon>
        <taxon>Nyssaceae</taxon>
        <taxon>Nyssa</taxon>
    </lineage>
</organism>
<feature type="transmembrane region" description="Helical" evidence="9">
    <location>
        <begin position="70"/>
        <end position="95"/>
    </location>
</feature>
<keyword evidence="11" id="KW-1185">Reference proteome</keyword>
<comment type="subcellular location">
    <subcellularLocation>
        <location evidence="1">Endomembrane system</location>
        <topology evidence="1">Multi-pass membrane protein</topology>
    </subcellularLocation>
</comment>
<keyword evidence="6" id="KW-0677">Repeat</keyword>
<evidence type="ECO:0000256" key="5">
    <source>
        <dbReference type="ARBA" id="ARBA00022692"/>
    </source>
</evidence>
<dbReference type="GO" id="GO:0016020">
    <property type="term" value="C:membrane"/>
    <property type="evidence" value="ECO:0007669"/>
    <property type="project" value="InterPro"/>
</dbReference>
<dbReference type="GO" id="GO:0012505">
    <property type="term" value="C:endomembrane system"/>
    <property type="evidence" value="ECO:0007669"/>
    <property type="project" value="UniProtKB-SubCell"/>
</dbReference>
<keyword evidence="4" id="KW-0762">Sugar transport</keyword>
<dbReference type="GO" id="GO:0051260">
    <property type="term" value="P:protein homooligomerization"/>
    <property type="evidence" value="ECO:0007669"/>
    <property type="project" value="UniProtKB-ARBA"/>
</dbReference>
<feature type="transmembrane region" description="Helical" evidence="9">
    <location>
        <begin position="13"/>
        <end position="33"/>
    </location>
</feature>
<dbReference type="OrthoDB" id="409725at2759"/>
<evidence type="ECO:0000256" key="8">
    <source>
        <dbReference type="ARBA" id="ARBA00023136"/>
    </source>
</evidence>
<evidence type="ECO:0000256" key="3">
    <source>
        <dbReference type="ARBA" id="ARBA00022448"/>
    </source>
</evidence>
<dbReference type="InterPro" id="IPR047664">
    <property type="entry name" value="SWEET"/>
</dbReference>
<dbReference type="FunFam" id="1.20.1280.290:FF:000001">
    <property type="entry name" value="Bidirectional sugar transporter SWEET"/>
    <property type="match status" value="1"/>
</dbReference>
<evidence type="ECO:0000256" key="4">
    <source>
        <dbReference type="ARBA" id="ARBA00022597"/>
    </source>
</evidence>
<keyword evidence="3" id="KW-0813">Transport</keyword>
<evidence type="ECO:0000256" key="1">
    <source>
        <dbReference type="ARBA" id="ARBA00004127"/>
    </source>
</evidence>
<evidence type="ECO:0008006" key="12">
    <source>
        <dbReference type="Google" id="ProtNLM"/>
    </source>
</evidence>
<sequence length="443" mass="49408">MISSQTCTICKDAAGIAGNIFAFGLFMSPIPTYRRIIRNQSTEQFSGLPYIYALLNCLICAWYGTPLISFGNILVTTVNSVGAVFQLIYLILFIIYAERAKKLRMSALLLAVFGLLAAIVVVSLNLSDRDMRRMFVGFLSGASLISMFASPLFIINLVIRTRSVEFMPFYLSLSTFLMSASFFLYGFFNSDPFIYVPNGMGTILGICHTHEQFLIAMLGLSCLLICLLFIQLLILSTSPLDSFFARVTEWPASLVVENKPTEPRQLTFLTHKQGERVLSFFYPAVKQIRLLKSLSRFSYEIRSRSGEEADRGLFAISRATSSFACNENGDLFRCICGQCSARNVLKIKGLVSSPLLDSSMLLATLVLLEKESRCMIIWQTCNACKTMHRLEPVTLHSLCLSIWKNPPGALWASVQYMHMRSSWASTSGLLCHVARSTKLVGKG</sequence>
<name>A0A5J5A2N6_9ASTE</name>
<dbReference type="Pfam" id="PF03083">
    <property type="entry name" value="MtN3_slv"/>
    <property type="match status" value="2"/>
</dbReference>